<dbReference type="InterPro" id="IPR017441">
    <property type="entry name" value="Protein_kinase_ATP_BS"/>
</dbReference>
<gene>
    <name evidence="6" type="ORF">M9Y10_043013</name>
</gene>
<keyword evidence="1" id="KW-0418">Kinase</keyword>
<dbReference type="InterPro" id="IPR000719">
    <property type="entry name" value="Prot_kinase_dom"/>
</dbReference>
<evidence type="ECO:0000256" key="4">
    <source>
        <dbReference type="PROSITE-ProRule" id="PRU10141"/>
    </source>
</evidence>
<dbReference type="PROSITE" id="PS00108">
    <property type="entry name" value="PROTEIN_KINASE_ST"/>
    <property type="match status" value="2"/>
</dbReference>
<dbReference type="InterPro" id="IPR011009">
    <property type="entry name" value="Kinase-like_dom_sf"/>
</dbReference>
<sequence>MSISQIKTIDLESYEIVQKLYRSKTYRYYQIRDIDTGKDYLAKIRKFCFEKLSKEDLLNLYREINIISKIKHPSFPNFIGFSPNNFKNKPKAVLIMDYPKNCGLDEHIDNLTNTQKSIIIYGIAAGMSFLHSNCIIHRNLNPFNIYIDDKYYPKIGGMGRSIQISKSDTFITELRLYEWTRYYAPEIFLNLEYSKSADVYSFGLTMYEIFSKKAPFEFKELNDFYEKVGENGFRPEMDESIPPCYRRLIEKCWSQDPKKRPSFDEVLSELQNNNEYVTCFEGDFDNEAFLEYKKYIDESPRKCETQDFKCDQVDELLKEKMHLFNKSEELNKRLKYSDSELYINFDDYEKSGGELVHKETGIKYSINRLSNLSNYLRNEIATIAHNANTISMLDHPSIIKLCGFSQVDFNNEPNPLYITNEHDYDIILLYSTPNILITLYGVAAGMAYLHSHDILHRDLKSGNIRINQNGVTAISGFNLSQEINDKQCQKIVGTPAYIAPEVYLHKQYCKASDVYQFALFVYEFLTHEKPYNQLTDPSSIRSKVAEENFRPEFNVIRPKIYRDLIERCWSPDPNDRPTFEEIANDLKTNHGYLTADIDKENFYEFVKYIDEYPAKFDPLKKVKFFDDILNSKLHTFLDIAPNFPLKNMYQTEVNDLSFNTKYLDLDNLEISTLIATGSFYKVKKAVDKKTNAVYASKKTVKAPYSKIFKQRFLRHDIINFSRELNILLQVNHPSILKFIGHCVLDRLAQAFHLIVTDFAPNGSLADYFCIQNSQENDRKKQEEEEEENKSLSFTQKFIIIYGIASGMSYLHLNNILHRDLKPGNIYLDDSLHPKISGFNISKEMNVKKIKPNKSIKGTPIYIAPEIYLHKGYCKANDVYSFALIVYELLTGRKPFSTISNPKEILSEIVEQNNRPQFTSSAEIPEKYRDLIERCWSSDPSSRPTFDDIVNELKTNEEYMTADIDKKEVQEYIDMIDKSEASFNTSNRINQLEEYVKFKISKFKRLGTKVNRQNVWETELNDISFNLDFINVRTLEKQKLIQKENNFKYHQVRDTKTNKIYISKQTDKKGDTVDQLFSEIEKISQINHPSILKFIGYSSEDFKNRQFPVMISENASNGTLDRIFKFENFHETDSIIDDTKKLIILYGIAAGMATLHSHGLAHGNLNPTNIFLDDFLFAKIAGFEKSKKKTLNSPFKKGLASSLAIALFFKLDDQKRYKSPEVLLTTKIHPVYDVYSYAMVAYKLITGETPYKNAFSSGKEAYNKIYVEGYRPEFPESIPECYKKLIAKCWSKELNERPTFDEIVYHLRTNKEFITDKVNKVEFESYVQYIDKSQNQLNNEEVRIDDFIKTQNQLFRKVKIDFNKLRNWKKFHFAVDVGTLNIDDFEKKTKIGSGGFGSVYKCLEKKYDKIYAAKISIYEIDQCTEDIIVNLSREIDIISCLNHPSIFKYIGYSPNDFKNRPKPVIITEFAPNGSLDKIIEMERNGFGNPDWDDTKKLINIYGIASGMRYLHSLNILHRDLKPGNILLDEFLQPKIADFGLSKKLTDQIDKIQKNDVNVIPSGFKGTYAYCSPEILRDQSYTQKGDVYAFGMIVFEIMTNEIIFEGYNAFKLVLDVSSGVHPQSKFPIPYSYNCLIEKCWSYNPEQRPSFEKIVELLETDIGFITKNVDKNDYLNYISYVKDVKSYDPRPQFIVSFDKKQENEEKDSIFIDLTNYKREATINKGNLFKIYQVKDIKTESLLTAQVSLMTIKKLSNKDKEDLAVEIDMLKEISHPSLLKFIGFSPTDFKDQQKPVILMESFANGTLEDILEIERNGQIISEWNDTKRLITIFGIASAMSYLHSKGIIHRCLNPANIYMNEVLFPKLGDFGLSTKFFNKDCMTHQSITGFKGTPIYSAPEIIKSNEYTQKGDVYAFAFVVYEMVLKKKPFDEILNMNDIYKEVVVNGKRPELENTKIPFCYRKLIENCWSQNQSERPTFDEIVNKLKYDSNFITETVNKDDYQQYIGFIDSYAGSQLKVQEQVHEKIIEDQILINHQKEAENGNIQSQELLAIKYSQENDTENIIKYFNILIKNGRTQIPLQFAIRLYKSHNYKQALFYFEMLRRVNHPIASYFIGVMKFMGHGLEKNKKESYEILKHLSDNGIDKATEFIEDHFKKE</sequence>
<dbReference type="Pfam" id="PF00069">
    <property type="entry name" value="Pkinase"/>
    <property type="match status" value="4"/>
</dbReference>
<evidence type="ECO:0000259" key="5">
    <source>
        <dbReference type="PROSITE" id="PS50011"/>
    </source>
</evidence>
<feature type="domain" description="Protein kinase" evidence="5">
    <location>
        <begin position="14"/>
        <end position="277"/>
    </location>
</feature>
<organism evidence="6 7">
    <name type="scientific">Tritrichomonas musculus</name>
    <dbReference type="NCBI Taxonomy" id="1915356"/>
    <lineage>
        <taxon>Eukaryota</taxon>
        <taxon>Metamonada</taxon>
        <taxon>Parabasalia</taxon>
        <taxon>Tritrichomonadida</taxon>
        <taxon>Tritrichomonadidae</taxon>
        <taxon>Tritrichomonas</taxon>
    </lineage>
</organism>
<dbReference type="Proteomes" id="UP001470230">
    <property type="component" value="Unassembled WGS sequence"/>
</dbReference>
<dbReference type="PROSITE" id="PS00107">
    <property type="entry name" value="PROTEIN_KINASE_ATP"/>
    <property type="match status" value="1"/>
</dbReference>
<dbReference type="Gene3D" id="1.25.40.10">
    <property type="entry name" value="Tetratricopeptide repeat domain"/>
    <property type="match status" value="1"/>
</dbReference>
<dbReference type="Gene3D" id="1.10.510.10">
    <property type="entry name" value="Transferase(Phosphotransferase) domain 1"/>
    <property type="match status" value="6"/>
</dbReference>
<feature type="binding site" evidence="4">
    <location>
        <position position="1413"/>
    </location>
    <ligand>
        <name>ATP</name>
        <dbReference type="ChEBI" id="CHEBI:30616"/>
    </ligand>
</feature>
<dbReference type="InterPro" id="IPR051681">
    <property type="entry name" value="Ser/Thr_Kinases-Pseudokinases"/>
</dbReference>
<feature type="domain" description="Protein kinase" evidence="5">
    <location>
        <begin position="668"/>
        <end position="959"/>
    </location>
</feature>
<comment type="caution">
    <text evidence="6">The sequence shown here is derived from an EMBL/GenBank/DDBJ whole genome shotgun (WGS) entry which is preliminary data.</text>
</comment>
<keyword evidence="1" id="KW-0723">Serine/threonine-protein kinase</keyword>
<dbReference type="EMBL" id="JAPFFF010000008">
    <property type="protein sequence ID" value="KAK8883911.1"/>
    <property type="molecule type" value="Genomic_DNA"/>
</dbReference>
<feature type="domain" description="Protein kinase" evidence="5">
    <location>
        <begin position="1034"/>
        <end position="1313"/>
    </location>
</feature>
<accession>A0ABR2JZN5</accession>
<dbReference type="SMART" id="SM00220">
    <property type="entry name" value="S_TKc"/>
    <property type="match status" value="6"/>
</dbReference>
<name>A0ABR2JZN5_9EUKA</name>
<evidence type="ECO:0000313" key="7">
    <source>
        <dbReference type="Proteomes" id="UP001470230"/>
    </source>
</evidence>
<dbReference type="PANTHER" id="PTHR44329">
    <property type="entry name" value="SERINE/THREONINE-PROTEIN KINASE TNNI3K-RELATED"/>
    <property type="match status" value="1"/>
</dbReference>
<keyword evidence="3 4" id="KW-0067">ATP-binding</keyword>
<dbReference type="InterPro" id="IPR008271">
    <property type="entry name" value="Ser/Thr_kinase_AS"/>
</dbReference>
<dbReference type="InterPro" id="IPR011990">
    <property type="entry name" value="TPR-like_helical_dom_sf"/>
</dbReference>
<dbReference type="Pfam" id="PF07714">
    <property type="entry name" value="PK_Tyr_Ser-Thr"/>
    <property type="match status" value="2"/>
</dbReference>
<feature type="domain" description="Protein kinase" evidence="5">
    <location>
        <begin position="342"/>
        <end position="593"/>
    </location>
</feature>
<reference evidence="6 7" key="1">
    <citation type="submission" date="2024-04" db="EMBL/GenBank/DDBJ databases">
        <title>Tritrichomonas musculus Genome.</title>
        <authorList>
            <person name="Alves-Ferreira E."/>
            <person name="Grigg M."/>
            <person name="Lorenzi H."/>
            <person name="Galac M."/>
        </authorList>
    </citation>
    <scope>NUCLEOTIDE SEQUENCE [LARGE SCALE GENOMIC DNA]</scope>
    <source>
        <strain evidence="6 7">EAF2021</strain>
    </source>
</reference>
<keyword evidence="2 4" id="KW-0547">Nucleotide-binding</keyword>
<feature type="domain" description="Protein kinase" evidence="5">
    <location>
        <begin position="1713"/>
        <end position="1989"/>
    </location>
</feature>
<dbReference type="SUPFAM" id="SSF56112">
    <property type="entry name" value="Protein kinase-like (PK-like)"/>
    <property type="match status" value="6"/>
</dbReference>
<protein>
    <recommendedName>
        <fullName evidence="5">Protein kinase domain-containing protein</fullName>
    </recommendedName>
</protein>
<evidence type="ECO:0000256" key="1">
    <source>
        <dbReference type="ARBA" id="ARBA00022527"/>
    </source>
</evidence>
<evidence type="ECO:0000256" key="2">
    <source>
        <dbReference type="ARBA" id="ARBA00022741"/>
    </source>
</evidence>
<dbReference type="PANTHER" id="PTHR44329:SF214">
    <property type="entry name" value="PROTEIN KINASE DOMAIN-CONTAINING PROTEIN"/>
    <property type="match status" value="1"/>
</dbReference>
<dbReference type="PROSITE" id="PS50011">
    <property type="entry name" value="PROTEIN_KINASE_DOM"/>
    <property type="match status" value="6"/>
</dbReference>
<evidence type="ECO:0000313" key="6">
    <source>
        <dbReference type="EMBL" id="KAK8883911.1"/>
    </source>
</evidence>
<proteinExistence type="predicted"/>
<dbReference type="InterPro" id="IPR001245">
    <property type="entry name" value="Ser-Thr/Tyr_kinase_cat_dom"/>
</dbReference>
<evidence type="ECO:0000256" key="3">
    <source>
        <dbReference type="ARBA" id="ARBA00022840"/>
    </source>
</evidence>
<dbReference type="PRINTS" id="PR00109">
    <property type="entry name" value="TYRKINASE"/>
</dbReference>
<dbReference type="SUPFAM" id="SSF81901">
    <property type="entry name" value="HCP-like"/>
    <property type="match status" value="1"/>
</dbReference>
<keyword evidence="1" id="KW-0808">Transferase</keyword>
<feature type="domain" description="Protein kinase" evidence="5">
    <location>
        <begin position="1384"/>
        <end position="1662"/>
    </location>
</feature>
<keyword evidence="7" id="KW-1185">Reference proteome</keyword>